<protein>
    <recommendedName>
        <fullName evidence="3">Putative T7SS secretion signal domain-containing protein</fullName>
    </recommendedName>
</protein>
<feature type="domain" description="Putative T7SS secretion signal" evidence="3">
    <location>
        <begin position="16"/>
        <end position="187"/>
    </location>
</feature>
<evidence type="ECO:0000259" key="3">
    <source>
        <dbReference type="Pfam" id="PF21725"/>
    </source>
</evidence>
<evidence type="ECO:0000313" key="4">
    <source>
        <dbReference type="EMBL" id="KUM67705.1"/>
    </source>
</evidence>
<evidence type="ECO:0000256" key="1">
    <source>
        <dbReference type="SAM" id="Coils"/>
    </source>
</evidence>
<gene>
    <name evidence="4" type="ORF">AQI70_35175</name>
</gene>
<dbReference type="RefSeq" id="WP_062156504.1">
    <property type="nucleotide sequence ID" value="NZ_KQ947998.1"/>
</dbReference>
<keyword evidence="1" id="KW-0175">Coiled coil</keyword>
<name>A0A117NUQ6_9ACTN</name>
<dbReference type="STRING" id="146536.AQI70_35175"/>
<dbReference type="Gene3D" id="1.10.287.2610">
    <property type="match status" value="1"/>
</dbReference>
<dbReference type="AlphaFoldDB" id="A0A117NUQ6"/>
<dbReference type="Proteomes" id="UP000054024">
    <property type="component" value="Unassembled WGS sequence"/>
</dbReference>
<feature type="coiled-coil region" evidence="1">
    <location>
        <begin position="147"/>
        <end position="213"/>
    </location>
</feature>
<reference evidence="4 5" key="1">
    <citation type="submission" date="2015-10" db="EMBL/GenBank/DDBJ databases">
        <title>Draft genome sequence of Streptomyces curacoi DSM 40107, type strain for the species Streptomyces curacoi.</title>
        <authorList>
            <person name="Ruckert C."/>
            <person name="Winkler A."/>
            <person name="Kalinowski J."/>
            <person name="Kampfer P."/>
            <person name="Glaeser S."/>
        </authorList>
    </citation>
    <scope>NUCLEOTIDE SEQUENCE [LARGE SCALE GENOMIC DNA]</scope>
    <source>
        <strain evidence="4 5">DSM 40107</strain>
    </source>
</reference>
<evidence type="ECO:0000256" key="2">
    <source>
        <dbReference type="SAM" id="MobiDB-lite"/>
    </source>
</evidence>
<comment type="caution">
    <text evidence="4">The sequence shown here is derived from an EMBL/GenBank/DDBJ whole genome shotgun (WGS) entry which is preliminary data.</text>
</comment>
<evidence type="ECO:0000313" key="5">
    <source>
        <dbReference type="Proteomes" id="UP000054024"/>
    </source>
</evidence>
<feature type="region of interest" description="Disordered" evidence="2">
    <location>
        <begin position="1"/>
        <end position="25"/>
    </location>
</feature>
<dbReference type="EMBL" id="LMWJ01000034">
    <property type="protein sequence ID" value="KUM67705.1"/>
    <property type="molecule type" value="Genomic_DNA"/>
</dbReference>
<dbReference type="OrthoDB" id="4140785at2"/>
<accession>A0A117NUQ6</accession>
<dbReference type="InterPro" id="IPR049082">
    <property type="entry name" value="T7SS_signal"/>
</dbReference>
<dbReference type="Pfam" id="PF21725">
    <property type="entry name" value="T7SS_signal"/>
    <property type="match status" value="1"/>
</dbReference>
<sequence length="469" mass="49146">MSSDSYPALGFDPAPGSPGNVDSLAARAKRAADALDNAQNSIKRLTGNVTWAGDAASAFSKKVGELPRYLKDSQEAMRTASSELSKWREALAHYQNTARTYEAQAKAAKGQISTAEKAKDAATSRYNQAASDPAFRLSGQYFTGPALQDAQAKIDAASSRLQQADGELSAASARLDQAERELEEIIKQGERLLEEHQAEARGVASHLRKATEKAPDPGFWERLGDELQKWGHSIQEWCARHKDLLKTIGDWLSNISAVLGILALLTLWCPPLSGALALASAGFSAGALLTHGAAKIGGADIGLMDLAGDALGTVPGLGFAKTAITGTAKVVVRAEKAGELVTSVDGAARAARLGKLVDDGIATAEDFGRAGNRLLRGAEGQVFEAQGAANKLKLAWENSVAKNMGASMGETGLNTIVANTPGLRNLESLQAAIRADGTLDPTSWWSKGPQLAMQVPGAVSGIYDSVTGD</sequence>
<proteinExistence type="predicted"/>
<organism evidence="4 5">
    <name type="scientific">Streptomyces curacoi</name>
    <dbReference type="NCBI Taxonomy" id="146536"/>
    <lineage>
        <taxon>Bacteria</taxon>
        <taxon>Bacillati</taxon>
        <taxon>Actinomycetota</taxon>
        <taxon>Actinomycetes</taxon>
        <taxon>Kitasatosporales</taxon>
        <taxon>Streptomycetaceae</taxon>
        <taxon>Streptomyces</taxon>
    </lineage>
</organism>
<keyword evidence="5" id="KW-1185">Reference proteome</keyword>